<accession>A0A8S5N4R1</accession>
<name>A0A8S5N4R1_9VIRU</name>
<evidence type="ECO:0000313" key="1">
    <source>
        <dbReference type="EMBL" id="DAD89250.1"/>
    </source>
</evidence>
<proteinExistence type="predicted"/>
<sequence length="30" mass="3378">MSADSLTFPSFKTDSKPRPIIRYLADLAVH</sequence>
<reference evidence="1" key="1">
    <citation type="journal article" date="2021" name="Proc. Natl. Acad. Sci. U.S.A.">
        <title>A Catalog of Tens of Thousands of Viruses from Human Metagenomes Reveals Hidden Associations with Chronic Diseases.</title>
        <authorList>
            <person name="Tisza M.J."/>
            <person name="Buck C.B."/>
        </authorList>
    </citation>
    <scope>NUCLEOTIDE SEQUENCE</scope>
    <source>
        <strain evidence="1">CtNWS1</strain>
    </source>
</reference>
<protein>
    <submittedName>
        <fullName evidence="1">Uncharacterized protein</fullName>
    </submittedName>
</protein>
<dbReference type="EMBL" id="BK015056">
    <property type="protein sequence ID" value="DAD89250.1"/>
    <property type="molecule type" value="Genomic_DNA"/>
</dbReference>
<organism evidence="1">
    <name type="scientific">Microviridae sp. ctNWS1</name>
    <dbReference type="NCBI Taxonomy" id="2826733"/>
    <lineage>
        <taxon>Viruses</taxon>
        <taxon>Monodnaviria</taxon>
        <taxon>Sangervirae</taxon>
        <taxon>Phixviricota</taxon>
        <taxon>Malgrandaviricetes</taxon>
        <taxon>Petitvirales</taxon>
        <taxon>Microviridae</taxon>
    </lineage>
</organism>